<dbReference type="SUPFAM" id="SSF56801">
    <property type="entry name" value="Acetyl-CoA synthetase-like"/>
    <property type="match status" value="1"/>
</dbReference>
<feature type="domain" description="AMP-binding enzyme C-terminal" evidence="4">
    <location>
        <begin position="434"/>
        <end position="510"/>
    </location>
</feature>
<dbReference type="Proteomes" id="UP000434957">
    <property type="component" value="Unassembled WGS sequence"/>
</dbReference>
<comment type="caution">
    <text evidence="6">The sequence shown here is derived from an EMBL/GenBank/DDBJ whole genome shotgun (WGS) entry which is preliminary data.</text>
</comment>
<reference evidence="8 10" key="1">
    <citation type="submission" date="2018-09" db="EMBL/GenBank/DDBJ databases">
        <title>Genomic investigation of the strawberry pathogen Phytophthora fragariae indicates pathogenicity is determined by transcriptional variation in three key races.</title>
        <authorList>
            <person name="Adams T.M."/>
            <person name="Armitage A.D."/>
            <person name="Sobczyk M.K."/>
            <person name="Bates H.J."/>
            <person name="Dunwell J.M."/>
            <person name="Nellist C.F."/>
            <person name="Harrison R.J."/>
        </authorList>
    </citation>
    <scope>NUCLEOTIDE SEQUENCE [LARGE SCALE GENOMIC DNA]</scope>
    <source>
        <strain evidence="6 8">SCRP249</strain>
        <strain evidence="5 10">SCRP324</strain>
        <strain evidence="7 9">SCRP333</strain>
    </source>
</reference>
<evidence type="ECO:0008006" key="11">
    <source>
        <dbReference type="Google" id="ProtNLM"/>
    </source>
</evidence>
<dbReference type="Proteomes" id="UP000429607">
    <property type="component" value="Unassembled WGS sequence"/>
</dbReference>
<evidence type="ECO:0000256" key="2">
    <source>
        <dbReference type="ARBA" id="ARBA00022598"/>
    </source>
</evidence>
<dbReference type="InterPro" id="IPR045851">
    <property type="entry name" value="AMP-bd_C_sf"/>
</dbReference>
<evidence type="ECO:0000259" key="4">
    <source>
        <dbReference type="Pfam" id="PF13193"/>
    </source>
</evidence>
<dbReference type="GO" id="GO:0016405">
    <property type="term" value="F:CoA-ligase activity"/>
    <property type="evidence" value="ECO:0007669"/>
    <property type="project" value="TreeGrafter"/>
</dbReference>
<dbReference type="Pfam" id="PF00501">
    <property type="entry name" value="AMP-binding"/>
    <property type="match status" value="1"/>
</dbReference>
<sequence length="531" mass="57971">MIFKSRCPTLPIPADASIWKVLEQHAADQPAKKAFICGITERSLSFSELLQQAEKVCAGLAANGLKRGDVVVLHSFNCLEYVVVFLALNRLGAICSPSSPLFNGQELADQVEIAEAVAVITHKKFSKVAVEAAGLRRLPLSRVFTIGQAEGPVGLQSIEDLVAQNLPFPSLPPIDTNQVVTLPFSSGTTGRPKGVELTARAMYACGLLPAYREAEMEFVLGMLPFFHIMATMIFHVTIYKGVTMVVLPGFDPETFLNTVVKYKMTKLNLAPPLVTFLAKHPIVDQFDLSHVTHVGSGGAPLGKEVEHAVLQRLGIQVLQGYGMTEFAGCASNSYPGTFRDGASGTLHANTELKVQDLETGQELGVNQTGELLFRTPALMKGYYKNPEANRVTFTEDGFVRTGDVGYIDEDGYIFIVDRLKELIKYKGHQVAPAEVEDVVNSHPKVADSGCVRGFDPATGEEIPKAFVVLKDGESLSEGELMEYVAGKVTGYKRVREVEFIDVIPKSLSGKILRRVLQIRQNEKMKASQSRL</sequence>
<accession>A0A6A3MBQ2</accession>
<dbReference type="EMBL" id="QXFT01004177">
    <property type="protein sequence ID" value="KAE9279720.1"/>
    <property type="molecule type" value="Genomic_DNA"/>
</dbReference>
<evidence type="ECO:0000313" key="5">
    <source>
        <dbReference type="EMBL" id="KAE8994190.1"/>
    </source>
</evidence>
<proteinExistence type="inferred from homology"/>
<dbReference type="InterPro" id="IPR042099">
    <property type="entry name" value="ANL_N_sf"/>
</dbReference>
<comment type="similarity">
    <text evidence="1">Belongs to the ATP-dependent AMP-binding enzyme family.</text>
</comment>
<dbReference type="PANTHER" id="PTHR24096:SF149">
    <property type="entry name" value="AMP-BINDING DOMAIN-CONTAINING PROTEIN-RELATED"/>
    <property type="match status" value="1"/>
</dbReference>
<dbReference type="AlphaFoldDB" id="A0A6A3MBQ2"/>
<protein>
    <recommendedName>
        <fullName evidence="11">4-coumarate--CoA ligase 1</fullName>
    </recommendedName>
</protein>
<organism evidence="6 8">
    <name type="scientific">Phytophthora rubi</name>
    <dbReference type="NCBI Taxonomy" id="129364"/>
    <lineage>
        <taxon>Eukaryota</taxon>
        <taxon>Sar</taxon>
        <taxon>Stramenopiles</taxon>
        <taxon>Oomycota</taxon>
        <taxon>Peronosporomycetes</taxon>
        <taxon>Peronosporales</taxon>
        <taxon>Peronosporaceae</taxon>
        <taxon>Phytophthora</taxon>
    </lineage>
</organism>
<dbReference type="InterPro" id="IPR000873">
    <property type="entry name" value="AMP-dep_synth/lig_dom"/>
</dbReference>
<dbReference type="Pfam" id="PF13193">
    <property type="entry name" value="AMP-binding_C"/>
    <property type="match status" value="1"/>
</dbReference>
<keyword evidence="9" id="KW-1185">Reference proteome</keyword>
<dbReference type="CDD" id="cd05911">
    <property type="entry name" value="Firefly_Luc_like"/>
    <property type="match status" value="1"/>
</dbReference>
<evidence type="ECO:0000313" key="8">
    <source>
        <dbReference type="Proteomes" id="UP000429607"/>
    </source>
</evidence>
<dbReference type="Gene3D" id="3.40.50.12780">
    <property type="entry name" value="N-terminal domain of ligase-like"/>
    <property type="match status" value="1"/>
</dbReference>
<dbReference type="PANTHER" id="PTHR24096">
    <property type="entry name" value="LONG-CHAIN-FATTY-ACID--COA LIGASE"/>
    <property type="match status" value="1"/>
</dbReference>
<name>A0A6A3MBQ2_9STRA</name>
<evidence type="ECO:0000313" key="9">
    <source>
        <dbReference type="Proteomes" id="UP000434957"/>
    </source>
</evidence>
<dbReference type="EMBL" id="QXFU01001865">
    <property type="protein sequence ID" value="KAE8994190.1"/>
    <property type="molecule type" value="Genomic_DNA"/>
</dbReference>
<evidence type="ECO:0000313" key="7">
    <source>
        <dbReference type="EMBL" id="KAE9279720.1"/>
    </source>
</evidence>
<dbReference type="Proteomes" id="UP000435112">
    <property type="component" value="Unassembled WGS sequence"/>
</dbReference>
<dbReference type="InterPro" id="IPR020845">
    <property type="entry name" value="AMP-binding_CS"/>
</dbReference>
<evidence type="ECO:0000313" key="6">
    <source>
        <dbReference type="EMBL" id="KAE9028972.1"/>
    </source>
</evidence>
<dbReference type="PROSITE" id="PS00455">
    <property type="entry name" value="AMP_BINDING"/>
    <property type="match status" value="1"/>
</dbReference>
<evidence type="ECO:0000256" key="1">
    <source>
        <dbReference type="ARBA" id="ARBA00006432"/>
    </source>
</evidence>
<evidence type="ECO:0000313" key="10">
    <source>
        <dbReference type="Proteomes" id="UP000435112"/>
    </source>
</evidence>
<dbReference type="EMBL" id="QXFV01000721">
    <property type="protein sequence ID" value="KAE9028972.1"/>
    <property type="molecule type" value="Genomic_DNA"/>
</dbReference>
<keyword evidence="2" id="KW-0436">Ligase</keyword>
<evidence type="ECO:0000259" key="3">
    <source>
        <dbReference type="Pfam" id="PF00501"/>
    </source>
</evidence>
<feature type="domain" description="AMP-dependent synthetase/ligase" evidence="3">
    <location>
        <begin position="22"/>
        <end position="383"/>
    </location>
</feature>
<dbReference type="InterPro" id="IPR025110">
    <property type="entry name" value="AMP-bd_C"/>
</dbReference>
<gene>
    <name evidence="6" type="ORF">PR001_g11615</name>
    <name evidence="5" type="ORF">PR002_g20012</name>
    <name evidence="7" type="ORF">PR003_g28156</name>
</gene>
<dbReference type="OrthoDB" id="16262at2759"/>
<dbReference type="Gene3D" id="3.30.300.30">
    <property type="match status" value="1"/>
</dbReference>